<dbReference type="GeneID" id="65086888"/>
<dbReference type="Proteomes" id="UP000184255">
    <property type="component" value="Unassembled WGS sequence"/>
</dbReference>
<evidence type="ECO:0000313" key="1">
    <source>
        <dbReference type="EMBL" id="CVK92780.1"/>
    </source>
</evidence>
<gene>
    <name evidence="1" type="ORF">FMAN_07627</name>
</gene>
<dbReference type="RefSeq" id="XP_041681853.1">
    <property type="nucleotide sequence ID" value="XM_041831272.1"/>
</dbReference>
<evidence type="ECO:0000313" key="2">
    <source>
        <dbReference type="Proteomes" id="UP000184255"/>
    </source>
</evidence>
<proteinExistence type="predicted"/>
<dbReference type="VEuPathDB" id="FungiDB:FMAN_07627"/>
<name>A0A1L7T201_FUSMA</name>
<dbReference type="EMBL" id="FCQH01000005">
    <property type="protein sequence ID" value="CVK92780.1"/>
    <property type="molecule type" value="Genomic_DNA"/>
</dbReference>
<organism evidence="1 2">
    <name type="scientific">Fusarium mangiferae</name>
    <name type="common">Mango malformation disease fungus</name>
    <dbReference type="NCBI Taxonomy" id="192010"/>
    <lineage>
        <taxon>Eukaryota</taxon>
        <taxon>Fungi</taxon>
        <taxon>Dikarya</taxon>
        <taxon>Ascomycota</taxon>
        <taxon>Pezizomycotina</taxon>
        <taxon>Sordariomycetes</taxon>
        <taxon>Hypocreomycetidae</taxon>
        <taxon>Hypocreales</taxon>
        <taxon>Nectriaceae</taxon>
        <taxon>Fusarium</taxon>
        <taxon>Fusarium fujikuroi species complex</taxon>
    </lineage>
</organism>
<comment type="caution">
    <text evidence="1">The sequence shown here is derived from an EMBL/GenBank/DDBJ whole genome shotgun (WGS) entry which is preliminary data.</text>
</comment>
<accession>A0A1L7T201</accession>
<protein>
    <submittedName>
        <fullName evidence="1">Uncharacterized protein</fullName>
    </submittedName>
</protein>
<keyword evidence="2" id="KW-1185">Reference proteome</keyword>
<dbReference type="AlphaFoldDB" id="A0A1L7T201"/>
<reference evidence="2" key="1">
    <citation type="journal article" date="2016" name="Genome Biol. Evol.">
        <title>Comparative 'omics' of the Fusarium fujikuroi species complex highlights differences in genetic potential and metabolite synthesis.</title>
        <authorList>
            <person name="Niehaus E.-M."/>
            <person name="Muensterkoetter M."/>
            <person name="Proctor R.H."/>
            <person name="Brown D.W."/>
            <person name="Sharon A."/>
            <person name="Idan Y."/>
            <person name="Oren-Young L."/>
            <person name="Sieber C.M."/>
            <person name="Novak O."/>
            <person name="Pencik A."/>
            <person name="Tarkowska D."/>
            <person name="Hromadova K."/>
            <person name="Freeman S."/>
            <person name="Maymon M."/>
            <person name="Elazar M."/>
            <person name="Youssef S.A."/>
            <person name="El-Shabrawy E.S.M."/>
            <person name="Shalaby A.B.A."/>
            <person name="Houterman P."/>
            <person name="Brock N.L."/>
            <person name="Burkhardt I."/>
            <person name="Tsavkelova E.A."/>
            <person name="Dickschat J.S."/>
            <person name="Galuszka P."/>
            <person name="Gueldener U."/>
            <person name="Tudzynski B."/>
        </authorList>
    </citation>
    <scope>NUCLEOTIDE SEQUENCE [LARGE SCALE GENOMIC DNA]</scope>
    <source>
        <strain evidence="2">MRC7560</strain>
    </source>
</reference>
<sequence length="76" mass="8786">MRRKLSVYGTLRHVQKNKATPIIGRHIDACSRYKSHLRPFTWPRDCSAGGPVMVIIVRAVHAYVFLRFVEHSDPEL</sequence>